<reference evidence="7 8" key="1">
    <citation type="submission" date="2022-08" db="EMBL/GenBank/DDBJ databases">
        <title>YIM 101645 draft genome.</title>
        <authorList>
            <person name="Chen X."/>
        </authorList>
    </citation>
    <scope>NUCLEOTIDE SEQUENCE [LARGE SCALE GENOMIC DNA]</scope>
    <source>
        <strain evidence="7 8">YIM 101645</strain>
    </source>
</reference>
<dbReference type="PROSITE" id="PS50931">
    <property type="entry name" value="HTH_LYSR"/>
    <property type="match status" value="1"/>
</dbReference>
<evidence type="ECO:0000259" key="6">
    <source>
        <dbReference type="PROSITE" id="PS50931"/>
    </source>
</evidence>
<dbReference type="InterPro" id="IPR000847">
    <property type="entry name" value="LysR_HTH_N"/>
</dbReference>
<name>A0ABT2FZT7_9CORY</name>
<dbReference type="InterPro" id="IPR005119">
    <property type="entry name" value="LysR_subst-bd"/>
</dbReference>
<keyword evidence="5" id="KW-0804">Transcription</keyword>
<dbReference type="Gene3D" id="3.40.190.10">
    <property type="entry name" value="Periplasmic binding protein-like II"/>
    <property type="match status" value="2"/>
</dbReference>
<dbReference type="PANTHER" id="PTHR30346">
    <property type="entry name" value="TRANSCRIPTIONAL DUAL REGULATOR HCAR-RELATED"/>
    <property type="match status" value="1"/>
</dbReference>
<evidence type="ECO:0000313" key="7">
    <source>
        <dbReference type="EMBL" id="MCS5480764.1"/>
    </source>
</evidence>
<evidence type="ECO:0000256" key="3">
    <source>
        <dbReference type="ARBA" id="ARBA00023125"/>
    </source>
</evidence>
<dbReference type="Pfam" id="PF00126">
    <property type="entry name" value="HTH_1"/>
    <property type="match status" value="1"/>
</dbReference>
<dbReference type="PRINTS" id="PR00039">
    <property type="entry name" value="HTHLYSR"/>
</dbReference>
<comment type="similarity">
    <text evidence="1">Belongs to the LysR transcriptional regulatory family.</text>
</comment>
<evidence type="ECO:0000256" key="2">
    <source>
        <dbReference type="ARBA" id="ARBA00023015"/>
    </source>
</evidence>
<dbReference type="Pfam" id="PF03466">
    <property type="entry name" value="LysR_substrate"/>
    <property type="match status" value="1"/>
</dbReference>
<feature type="domain" description="HTH lysR-type" evidence="6">
    <location>
        <begin position="1"/>
        <end position="58"/>
    </location>
</feature>
<organism evidence="7 8">
    <name type="scientific">Corynebacterium lemuris</name>
    <dbReference type="NCBI Taxonomy" id="1859292"/>
    <lineage>
        <taxon>Bacteria</taxon>
        <taxon>Bacillati</taxon>
        <taxon>Actinomycetota</taxon>
        <taxon>Actinomycetes</taxon>
        <taxon>Mycobacteriales</taxon>
        <taxon>Corynebacteriaceae</taxon>
        <taxon>Corynebacterium</taxon>
    </lineage>
</organism>
<keyword evidence="8" id="KW-1185">Reference proteome</keyword>
<proteinExistence type="inferred from homology"/>
<keyword evidence="2" id="KW-0805">Transcription regulation</keyword>
<keyword evidence="4" id="KW-0010">Activator</keyword>
<protein>
    <submittedName>
        <fullName evidence="7">LysR family transcriptional regulator</fullName>
    </submittedName>
</protein>
<evidence type="ECO:0000256" key="4">
    <source>
        <dbReference type="ARBA" id="ARBA00023159"/>
    </source>
</evidence>
<dbReference type="SUPFAM" id="SSF46785">
    <property type="entry name" value="Winged helix' DNA-binding domain"/>
    <property type="match status" value="1"/>
</dbReference>
<dbReference type="CDD" id="cd08414">
    <property type="entry name" value="PBP2_LTTR_aromatics_like"/>
    <property type="match status" value="1"/>
</dbReference>
<evidence type="ECO:0000256" key="5">
    <source>
        <dbReference type="ARBA" id="ARBA00023163"/>
    </source>
</evidence>
<dbReference type="EMBL" id="JANWTC010000017">
    <property type="protein sequence ID" value="MCS5480764.1"/>
    <property type="molecule type" value="Genomic_DNA"/>
</dbReference>
<sequence>MESRQLQLFRAIVDHGSFTAAAEALLMTQPSLSTAVKNLEKELGTQLLIRTRSGVVLTESGQEVYHLAVQVLDQMEYAAARVKGFSSGNVGRVVMNVAPTFNWEFLPQLVRHFRTETPGVDFVLEDPDPGTTLSHLREGQADIGIVPTGDVEALRAIHPDLRFEVVTHVDLVLALPTEEPDPEKKGPIRLEEVSHLDWFIPRVRQELPGLPEILENHWRHHPETRPKRIQHVATIQTALPLVAGGAGVTLVPRSLSSLIHGVVTYREVEDAIPPLILVALWHPTRYQPPAVTRVLERILAAATPTAPTDTPDR</sequence>
<dbReference type="Gene3D" id="1.10.10.10">
    <property type="entry name" value="Winged helix-like DNA-binding domain superfamily/Winged helix DNA-binding domain"/>
    <property type="match status" value="1"/>
</dbReference>
<keyword evidence="3" id="KW-0238">DNA-binding</keyword>
<dbReference type="Proteomes" id="UP001205965">
    <property type="component" value="Unassembled WGS sequence"/>
</dbReference>
<comment type="caution">
    <text evidence="7">The sequence shown here is derived from an EMBL/GenBank/DDBJ whole genome shotgun (WGS) entry which is preliminary data.</text>
</comment>
<accession>A0ABT2FZT7</accession>
<dbReference type="RefSeq" id="WP_259428824.1">
    <property type="nucleotide sequence ID" value="NZ_JANWTC010000017.1"/>
</dbReference>
<dbReference type="InterPro" id="IPR036390">
    <property type="entry name" value="WH_DNA-bd_sf"/>
</dbReference>
<dbReference type="InterPro" id="IPR036388">
    <property type="entry name" value="WH-like_DNA-bd_sf"/>
</dbReference>
<gene>
    <name evidence="7" type="ORF">NYP18_14050</name>
</gene>
<evidence type="ECO:0000313" key="8">
    <source>
        <dbReference type="Proteomes" id="UP001205965"/>
    </source>
</evidence>
<evidence type="ECO:0000256" key="1">
    <source>
        <dbReference type="ARBA" id="ARBA00009437"/>
    </source>
</evidence>
<dbReference type="PANTHER" id="PTHR30346:SF0">
    <property type="entry name" value="HCA OPERON TRANSCRIPTIONAL ACTIVATOR HCAR"/>
    <property type="match status" value="1"/>
</dbReference>
<dbReference type="SUPFAM" id="SSF53850">
    <property type="entry name" value="Periplasmic binding protein-like II"/>
    <property type="match status" value="1"/>
</dbReference>